<dbReference type="Pfam" id="PF14338">
    <property type="entry name" value="Mrr_N"/>
    <property type="match status" value="1"/>
</dbReference>
<reference evidence="2 3" key="1">
    <citation type="submission" date="2019-08" db="EMBL/GenBank/DDBJ databases">
        <title>Pelomicrobium methylotrophicum gen. nov., sp. nov. a moderately thermophilic, facultatively anaerobic, lithoautotrophic and methylotrophic bacterium isolated from a terrestrial mud volcano.</title>
        <authorList>
            <person name="Slobodkina G.B."/>
            <person name="Merkel A.Y."/>
            <person name="Slobodkin A.I."/>
        </authorList>
    </citation>
    <scope>NUCLEOTIDE SEQUENCE [LARGE SCALE GENOMIC DNA]</scope>
    <source>
        <strain evidence="2 3">SM250</strain>
    </source>
</reference>
<dbReference type="OrthoDB" id="9803736at2"/>
<evidence type="ECO:0000259" key="1">
    <source>
        <dbReference type="Pfam" id="PF14338"/>
    </source>
</evidence>
<dbReference type="AlphaFoldDB" id="A0A5C7ERY9"/>
<dbReference type="InterPro" id="IPR025745">
    <property type="entry name" value="Mrr-like_N_dom"/>
</dbReference>
<dbReference type="EMBL" id="VPFL01000026">
    <property type="protein sequence ID" value="TXF10566.1"/>
    <property type="molecule type" value="Genomic_DNA"/>
</dbReference>
<accession>A0A5C7ERY9</accession>
<evidence type="ECO:0000313" key="3">
    <source>
        <dbReference type="Proteomes" id="UP000321201"/>
    </source>
</evidence>
<comment type="caution">
    <text evidence="2">The sequence shown here is derived from an EMBL/GenBank/DDBJ whole genome shotgun (WGS) entry which is preliminary data.</text>
</comment>
<name>A0A5C7ERY9_9PROT</name>
<evidence type="ECO:0000313" key="2">
    <source>
        <dbReference type="EMBL" id="TXF10566.1"/>
    </source>
</evidence>
<organism evidence="2 3">
    <name type="scientific">Pelomicrobium methylotrophicum</name>
    <dbReference type="NCBI Taxonomy" id="2602750"/>
    <lineage>
        <taxon>Bacteria</taxon>
        <taxon>Pseudomonadati</taxon>
        <taxon>Pseudomonadota</taxon>
        <taxon>Hydrogenophilia</taxon>
        <taxon>Hydrogenophilia incertae sedis</taxon>
        <taxon>Pelomicrobium</taxon>
    </lineage>
</organism>
<dbReference type="InParanoid" id="A0A5C7ERY9"/>
<sequence>MSIPDYQTIMLPLLKLLSDGQERSIRACTDALADHFHLSQEERVELLPSGQQPVFDNRVGWARTYLKKGFFRHFCGSVVSCRA</sequence>
<feature type="domain" description="Restriction system protein Mrr-like N-terminal" evidence="1">
    <location>
        <begin position="6"/>
        <end position="68"/>
    </location>
</feature>
<proteinExistence type="predicted"/>
<dbReference type="Proteomes" id="UP000321201">
    <property type="component" value="Unassembled WGS sequence"/>
</dbReference>
<keyword evidence="3" id="KW-1185">Reference proteome</keyword>
<gene>
    <name evidence="2" type="ORF">FR698_14445</name>
</gene>
<protein>
    <recommendedName>
        <fullName evidence="1">Restriction system protein Mrr-like N-terminal domain-containing protein</fullName>
    </recommendedName>
</protein>